<dbReference type="GO" id="GO:0000932">
    <property type="term" value="C:P-body"/>
    <property type="evidence" value="ECO:0007669"/>
    <property type="project" value="TreeGrafter"/>
</dbReference>
<dbReference type="GO" id="GO:0030371">
    <property type="term" value="F:translation repressor activity"/>
    <property type="evidence" value="ECO:0007669"/>
    <property type="project" value="InterPro"/>
</dbReference>
<dbReference type="FunFam" id="1.25.40.170:FF:000004">
    <property type="entry name" value="Protein Smaug"/>
    <property type="match status" value="1"/>
</dbReference>
<dbReference type="FunFam" id="1.10.150.50:FF:000013">
    <property type="entry name" value="Protein Smaug homolog 1 isoform 2"/>
    <property type="match status" value="1"/>
</dbReference>
<feature type="region of interest" description="Disordered" evidence="6">
    <location>
        <begin position="709"/>
        <end position="734"/>
    </location>
</feature>
<evidence type="ECO:0000256" key="1">
    <source>
        <dbReference type="ARBA" id="ARBA00004496"/>
    </source>
</evidence>
<feature type="compositionally biased region" description="Low complexity" evidence="6">
    <location>
        <begin position="714"/>
        <end position="725"/>
    </location>
</feature>
<comment type="similarity">
    <text evidence="2">Belongs to the SMAUG family.</text>
</comment>
<name>A0A4Y7LNK0_9CRUS</name>
<evidence type="ECO:0000256" key="3">
    <source>
        <dbReference type="ARBA" id="ARBA00022490"/>
    </source>
</evidence>
<dbReference type="Gene3D" id="1.10.150.50">
    <property type="entry name" value="Transcription Factor, Ets-1"/>
    <property type="match status" value="1"/>
</dbReference>
<feature type="compositionally biased region" description="Polar residues" evidence="6">
    <location>
        <begin position="562"/>
        <end position="572"/>
    </location>
</feature>
<accession>A0A4Y7LNK0</accession>
<dbReference type="Pfam" id="PF00536">
    <property type="entry name" value="SAM_1"/>
    <property type="match status" value="1"/>
</dbReference>
<dbReference type="SMART" id="SM00454">
    <property type="entry name" value="SAM"/>
    <property type="match status" value="1"/>
</dbReference>
<evidence type="ECO:0000256" key="4">
    <source>
        <dbReference type="ARBA" id="ARBA00022491"/>
    </source>
</evidence>
<feature type="domain" description="SAM" evidence="7">
    <location>
        <begin position="250"/>
        <end position="313"/>
    </location>
</feature>
<dbReference type="PANTHER" id="PTHR12515:SF5">
    <property type="entry name" value="PROTEIN SMAUG"/>
    <property type="match status" value="1"/>
</dbReference>
<evidence type="ECO:0000313" key="8">
    <source>
        <dbReference type="EMBL" id="SVE69806.1"/>
    </source>
</evidence>
<dbReference type="InterPro" id="IPR050897">
    <property type="entry name" value="SMAUG/VTS1_RNA-bind"/>
</dbReference>
<evidence type="ECO:0000256" key="2">
    <source>
        <dbReference type="ARBA" id="ARBA00008232"/>
    </source>
</evidence>
<dbReference type="InterPro" id="IPR037634">
    <property type="entry name" value="Smaug_SAM"/>
</dbReference>
<evidence type="ECO:0000256" key="6">
    <source>
        <dbReference type="SAM" id="MobiDB-lite"/>
    </source>
</evidence>
<dbReference type="GO" id="GO:0000289">
    <property type="term" value="P:nuclear-transcribed mRNA poly(A) tail shortening"/>
    <property type="evidence" value="ECO:0007669"/>
    <property type="project" value="TreeGrafter"/>
</dbReference>
<dbReference type="AlphaFoldDB" id="A0A4Y7LNK0"/>
<dbReference type="PANTHER" id="PTHR12515">
    <property type="entry name" value="STERILE ALPHA MOTIF DOMAIN CONTAINING PROTEIN 4-RELATED"/>
    <property type="match status" value="1"/>
</dbReference>
<organism evidence="8">
    <name type="scientific">Eubosmina coregoni</name>
    <dbReference type="NCBI Taxonomy" id="186181"/>
    <lineage>
        <taxon>Eukaryota</taxon>
        <taxon>Metazoa</taxon>
        <taxon>Ecdysozoa</taxon>
        <taxon>Arthropoda</taxon>
        <taxon>Crustacea</taxon>
        <taxon>Branchiopoda</taxon>
        <taxon>Diplostraca</taxon>
        <taxon>Cladocera</taxon>
        <taxon>Anomopoda</taxon>
        <taxon>Bosminidae</taxon>
        <taxon>Eubosmina</taxon>
    </lineage>
</organism>
<dbReference type="EMBL" id="LR000187">
    <property type="protein sequence ID" value="SVE69806.1"/>
    <property type="molecule type" value="mRNA"/>
</dbReference>
<feature type="region of interest" description="Disordered" evidence="6">
    <location>
        <begin position="173"/>
        <end position="252"/>
    </location>
</feature>
<dbReference type="InterPro" id="IPR058599">
    <property type="entry name" value="PHAT_Smg/ZCCHC2-like"/>
</dbReference>
<feature type="region of interest" description="Disordered" evidence="6">
    <location>
        <begin position="554"/>
        <end position="588"/>
    </location>
</feature>
<comment type="subcellular location">
    <subcellularLocation>
        <location evidence="1">Cytoplasm</location>
    </subcellularLocation>
</comment>
<dbReference type="CDD" id="cd09557">
    <property type="entry name" value="SAM_Smaug"/>
    <property type="match status" value="1"/>
</dbReference>
<reference evidence="8" key="1">
    <citation type="submission" date="2018-08" db="EMBL/GenBank/DDBJ databases">
        <authorList>
            <person name="Cornetti L."/>
        </authorList>
    </citation>
    <scope>NUCLEOTIDE SEQUENCE</scope>
    <source>
        <strain evidence="8">FI-BAL1-1</strain>
    </source>
</reference>
<proteinExistence type="evidence at transcript level"/>
<gene>
    <name evidence="8" type="primary">EOG090X06H8</name>
</gene>
<evidence type="ECO:0000256" key="5">
    <source>
        <dbReference type="ARBA" id="ARBA00022884"/>
    </source>
</evidence>
<sequence length="734" mass="78439">MTVILQHASKTKHQQQLINSSSSAVLGWGHGGDSAHDDMTAFLNGLRNESRDVAVSQLLHYLPLLRPANADGVRGYVQLLPKSLAELIRKLDEDGSQEMALSLLDNNNLGLDTFHSAGGRWDPWSSPNPGLCASTAAQQQRVRRSNSLTQPGGGYPSTDPWCVGHYHQDMVGPPSGINGSLNTNGQNGRIKPRSLSLSSPGEVATAAANGAGGLPHCPLSPQNSLASSGSGSGSDSIYSDENHRPASFQVPGSGMKDVPSWLKSLRLHKYAHLFSLLSYEEMLALSEEQLELQGVTKGARHKIALSIARLRERPSLLAQLEKEVVDTGSLHNALTELKTILGTPIKPYHGPPAGDDSMSKFYAASLSPSPSPLVTRDDTSGYSSLDGSMDNLAPRTTPTPFANDRPMAVETVDLQPAPRAKSLSIASSDMPTVIVSAAPDMDSAEEGSDTSCDDGLGGVGEGSLSGSFRSAFGAELELLGPSHLSQDDLPGQITRLLGKICTQLLVSAIPAEENVSQFVSLLDRCLSHDAFTQRQRRRIASWKEQAHRIWRFDSLPSVPPGRNSSNGVNSCTGPGLPKTPNSESTSTISSSSSRCFARRWSNVAHYPGFYNTDSAVATSTAAVSNSPAPFSNVQPPLNAYSLFPPRQHLQQQQQQQQQHRHSHSGPSQSSQVGSHLPLQHRNSFCVSTLSHQSASSPLYGGGYSPLSSVAPDPFSFSQQQQCSSSHFDDLPSEV</sequence>
<keyword evidence="5" id="KW-0694">RNA-binding</keyword>
<dbReference type="Pfam" id="PF26034">
    <property type="entry name" value="PHAT_SMAUG"/>
    <property type="match status" value="1"/>
</dbReference>
<dbReference type="InterPro" id="IPR037093">
    <property type="entry name" value="PHAT_dom_sf"/>
</dbReference>
<protein>
    <submittedName>
        <fullName evidence="8">EOG090X06H8</fullName>
    </submittedName>
</protein>
<evidence type="ECO:0000259" key="7">
    <source>
        <dbReference type="SMART" id="SM00454"/>
    </source>
</evidence>
<dbReference type="Gene3D" id="1.25.40.170">
    <property type="entry name" value="Smaug, PHAT domain"/>
    <property type="match status" value="2"/>
</dbReference>
<dbReference type="SUPFAM" id="SSF47769">
    <property type="entry name" value="SAM/Pointed domain"/>
    <property type="match status" value="1"/>
</dbReference>
<dbReference type="InterPro" id="IPR013761">
    <property type="entry name" value="SAM/pointed_sf"/>
</dbReference>
<dbReference type="GO" id="GO:0003729">
    <property type="term" value="F:mRNA binding"/>
    <property type="evidence" value="ECO:0007669"/>
    <property type="project" value="TreeGrafter"/>
</dbReference>
<keyword evidence="4" id="KW-0678">Repressor</keyword>
<feature type="compositionally biased region" description="Low complexity" evidence="6">
    <location>
        <begin position="664"/>
        <end position="675"/>
    </location>
</feature>
<dbReference type="InterPro" id="IPR001660">
    <property type="entry name" value="SAM"/>
</dbReference>
<feature type="compositionally biased region" description="Polar residues" evidence="6">
    <location>
        <begin position="177"/>
        <end position="187"/>
    </location>
</feature>
<feature type="compositionally biased region" description="Low complexity" evidence="6">
    <location>
        <begin position="220"/>
        <end position="239"/>
    </location>
</feature>
<keyword evidence="3" id="KW-0963">Cytoplasm</keyword>
<feature type="region of interest" description="Disordered" evidence="6">
    <location>
        <begin position="647"/>
        <end position="675"/>
    </location>
</feature>
<feature type="compositionally biased region" description="Low complexity" evidence="6">
    <location>
        <begin position="647"/>
        <end position="657"/>
    </location>
</feature>